<dbReference type="CDD" id="cd00075">
    <property type="entry name" value="HATPase"/>
    <property type="match status" value="1"/>
</dbReference>
<keyword evidence="3" id="KW-0597">Phosphoprotein</keyword>
<dbReference type="InterPro" id="IPR036097">
    <property type="entry name" value="HisK_dim/P_sf"/>
</dbReference>
<evidence type="ECO:0000256" key="7">
    <source>
        <dbReference type="ARBA" id="ARBA00022840"/>
    </source>
</evidence>
<dbReference type="SUPFAM" id="SSF55785">
    <property type="entry name" value="PYP-like sensor domain (PAS domain)"/>
    <property type="match status" value="1"/>
</dbReference>
<comment type="caution">
    <text evidence="12">The sequence shown here is derived from an EMBL/GenBank/DDBJ whole genome shotgun (WGS) entry which is preliminary data.</text>
</comment>
<dbReference type="SUPFAM" id="SSF55874">
    <property type="entry name" value="ATPase domain of HSP90 chaperone/DNA topoisomerase II/histidine kinase"/>
    <property type="match status" value="1"/>
</dbReference>
<reference evidence="13" key="1">
    <citation type="journal article" date="2019" name="Int. J. Syst. Evol. Microbiol.">
        <title>The Global Catalogue of Microorganisms (GCM) 10K type strain sequencing project: providing services to taxonomists for standard genome sequencing and annotation.</title>
        <authorList>
            <consortium name="The Broad Institute Genomics Platform"/>
            <consortium name="The Broad Institute Genome Sequencing Center for Infectious Disease"/>
            <person name="Wu L."/>
            <person name="Ma J."/>
        </authorList>
    </citation>
    <scope>NUCLEOTIDE SEQUENCE [LARGE SCALE GENOMIC DNA]</scope>
    <source>
        <strain evidence="13">IBRC-M 10987</strain>
    </source>
</reference>
<feature type="domain" description="Histidine kinase" evidence="9">
    <location>
        <begin position="363"/>
        <end position="567"/>
    </location>
</feature>
<keyword evidence="6" id="KW-0418">Kinase</keyword>
<keyword evidence="13" id="KW-1185">Reference proteome</keyword>
<evidence type="ECO:0000256" key="6">
    <source>
        <dbReference type="ARBA" id="ARBA00022777"/>
    </source>
</evidence>
<dbReference type="Proteomes" id="UP001595715">
    <property type="component" value="Unassembled WGS sequence"/>
</dbReference>
<dbReference type="InterPro" id="IPR000700">
    <property type="entry name" value="PAS-assoc_C"/>
</dbReference>
<dbReference type="Pfam" id="PF00512">
    <property type="entry name" value="HisKA"/>
    <property type="match status" value="1"/>
</dbReference>
<dbReference type="CDD" id="cd00130">
    <property type="entry name" value="PAS"/>
    <property type="match status" value="1"/>
</dbReference>
<dbReference type="Pfam" id="PF14417">
    <property type="entry name" value="MEDS"/>
    <property type="match status" value="1"/>
</dbReference>
<dbReference type="PANTHER" id="PTHR43065:SF34">
    <property type="entry name" value="SPORULATION KINASE A"/>
    <property type="match status" value="1"/>
</dbReference>
<comment type="catalytic activity">
    <reaction evidence="1">
        <text>ATP + protein L-histidine = ADP + protein N-phospho-L-histidine.</text>
        <dbReference type="EC" id="2.7.13.3"/>
    </reaction>
</comment>
<dbReference type="InterPro" id="IPR025847">
    <property type="entry name" value="MEDS_domain"/>
</dbReference>
<evidence type="ECO:0000256" key="5">
    <source>
        <dbReference type="ARBA" id="ARBA00022741"/>
    </source>
</evidence>
<name>A0ABV8K481_9BACL</name>
<dbReference type="NCBIfam" id="TIGR00229">
    <property type="entry name" value="sensory_box"/>
    <property type="match status" value="1"/>
</dbReference>
<feature type="domain" description="PAS" evidence="10">
    <location>
        <begin position="223"/>
        <end position="267"/>
    </location>
</feature>
<dbReference type="Gene3D" id="1.10.287.130">
    <property type="match status" value="1"/>
</dbReference>
<keyword evidence="4" id="KW-0808">Transferase</keyword>
<feature type="domain" description="PAC" evidence="11">
    <location>
        <begin position="298"/>
        <end position="350"/>
    </location>
</feature>
<dbReference type="InterPro" id="IPR000014">
    <property type="entry name" value="PAS"/>
</dbReference>
<dbReference type="InterPro" id="IPR005467">
    <property type="entry name" value="His_kinase_dom"/>
</dbReference>
<dbReference type="RefSeq" id="WP_377719449.1">
    <property type="nucleotide sequence ID" value="NZ_JBHSAM010000026.1"/>
</dbReference>
<dbReference type="GO" id="GO:0005524">
    <property type="term" value="F:ATP binding"/>
    <property type="evidence" value="ECO:0007669"/>
    <property type="project" value="UniProtKB-KW"/>
</dbReference>
<evidence type="ECO:0000256" key="1">
    <source>
        <dbReference type="ARBA" id="ARBA00000085"/>
    </source>
</evidence>
<dbReference type="PROSITE" id="PS50113">
    <property type="entry name" value="PAC"/>
    <property type="match status" value="1"/>
</dbReference>
<dbReference type="PANTHER" id="PTHR43065">
    <property type="entry name" value="SENSOR HISTIDINE KINASE"/>
    <property type="match status" value="1"/>
</dbReference>
<protein>
    <recommendedName>
        <fullName evidence="2">histidine kinase</fullName>
        <ecNumber evidence="2">2.7.13.3</ecNumber>
    </recommendedName>
</protein>
<proteinExistence type="predicted"/>
<keyword evidence="5" id="KW-0547">Nucleotide-binding</keyword>
<dbReference type="InterPro" id="IPR003661">
    <property type="entry name" value="HisK_dim/P_dom"/>
</dbReference>
<dbReference type="SUPFAM" id="SSF47384">
    <property type="entry name" value="Homodimeric domain of signal transducing histidine kinase"/>
    <property type="match status" value="1"/>
</dbReference>
<dbReference type="PRINTS" id="PR00344">
    <property type="entry name" value="BCTRLSENSOR"/>
</dbReference>
<dbReference type="SMART" id="SM00388">
    <property type="entry name" value="HisKA"/>
    <property type="match status" value="1"/>
</dbReference>
<evidence type="ECO:0000313" key="13">
    <source>
        <dbReference type="Proteomes" id="UP001595715"/>
    </source>
</evidence>
<evidence type="ECO:0000256" key="8">
    <source>
        <dbReference type="ARBA" id="ARBA00023012"/>
    </source>
</evidence>
<dbReference type="InterPro" id="IPR003594">
    <property type="entry name" value="HATPase_dom"/>
</dbReference>
<dbReference type="InterPro" id="IPR036890">
    <property type="entry name" value="HATPase_C_sf"/>
</dbReference>
<gene>
    <name evidence="12" type="ORF">ACFOZ8_14200</name>
</gene>
<evidence type="ECO:0000259" key="9">
    <source>
        <dbReference type="PROSITE" id="PS50109"/>
    </source>
</evidence>
<sequence>MSDQITQLNQLLESAGSGHVLYVYDELDAYTRQAVSFITCGIEQGHQVLFIDRQDRYDRIFRMLQDGQSDAQLDLVRYVNSLEFYRVREPFCCGMVLEQYKDLLVPLSAGGITFRLWAHAEWPENAEAPGELEMLEHLADYSVTTQGFSAVCCYNGAQMTATLQHKLLRHHAYWLTDQALVVSPLYAKDAPFFPLSAPFRMESQRTEQESAMRKKTEDQLRATQSQLESFITRNLDPVIILNQDEKVIRVNQAFERLFGWTNEEVMGLKAAVLPIIPLDRRYEVPRNKHVNMTGRNVEGYESLRYRKDGTSVNVMISSFPLLDEDDNPNGRAVIVRDITERMQAQELLIRTEKLSIAGELAAGIAHEIRNPVTAVKGFLHLLQSGGTSKQLYFDIMASEIQRIETILSELLMLAKPQAVHFQSRNIAALIRDVITLLDAQANLNNVRILTDFEDENLCLECEENQIKQVCINFIKNAIEAMPDGGELLIQLAQGEGMLHIRFVDQGGGIPEHVLARLGQPFYTTKEKGTGLGFMVSRKIIENHNGTVRVFSEERRGTTIEVSLPLESASRQ</sequence>
<dbReference type="EMBL" id="JBHSAM010000026">
    <property type="protein sequence ID" value="MFC4100792.1"/>
    <property type="molecule type" value="Genomic_DNA"/>
</dbReference>
<dbReference type="SMART" id="SM00387">
    <property type="entry name" value="HATPase_c"/>
    <property type="match status" value="1"/>
</dbReference>
<dbReference type="PROSITE" id="PS50109">
    <property type="entry name" value="HIS_KIN"/>
    <property type="match status" value="1"/>
</dbReference>
<dbReference type="Gene3D" id="3.30.450.20">
    <property type="entry name" value="PAS domain"/>
    <property type="match status" value="1"/>
</dbReference>
<evidence type="ECO:0000256" key="4">
    <source>
        <dbReference type="ARBA" id="ARBA00022679"/>
    </source>
</evidence>
<accession>A0ABV8K481</accession>
<dbReference type="InterPro" id="IPR004358">
    <property type="entry name" value="Sig_transdc_His_kin-like_C"/>
</dbReference>
<organism evidence="12 13">
    <name type="scientific">Paenibacillus xanthanilyticus</name>
    <dbReference type="NCBI Taxonomy" id="1783531"/>
    <lineage>
        <taxon>Bacteria</taxon>
        <taxon>Bacillati</taxon>
        <taxon>Bacillota</taxon>
        <taxon>Bacilli</taxon>
        <taxon>Bacillales</taxon>
        <taxon>Paenibacillaceae</taxon>
        <taxon>Paenibacillus</taxon>
    </lineage>
</organism>
<evidence type="ECO:0000256" key="3">
    <source>
        <dbReference type="ARBA" id="ARBA00022553"/>
    </source>
</evidence>
<dbReference type="EC" id="2.7.13.3" evidence="2"/>
<evidence type="ECO:0000256" key="2">
    <source>
        <dbReference type="ARBA" id="ARBA00012438"/>
    </source>
</evidence>
<evidence type="ECO:0000259" key="10">
    <source>
        <dbReference type="PROSITE" id="PS50112"/>
    </source>
</evidence>
<keyword evidence="8" id="KW-0902">Two-component regulatory system</keyword>
<dbReference type="Gene3D" id="3.30.565.10">
    <property type="entry name" value="Histidine kinase-like ATPase, C-terminal domain"/>
    <property type="match status" value="1"/>
</dbReference>
<dbReference type="PROSITE" id="PS50112">
    <property type="entry name" value="PAS"/>
    <property type="match status" value="1"/>
</dbReference>
<dbReference type="CDD" id="cd00082">
    <property type="entry name" value="HisKA"/>
    <property type="match status" value="1"/>
</dbReference>
<dbReference type="InterPro" id="IPR035965">
    <property type="entry name" value="PAS-like_dom_sf"/>
</dbReference>
<dbReference type="Pfam" id="PF13426">
    <property type="entry name" value="PAS_9"/>
    <property type="match status" value="1"/>
</dbReference>
<evidence type="ECO:0000313" key="12">
    <source>
        <dbReference type="EMBL" id="MFC4100792.1"/>
    </source>
</evidence>
<dbReference type="Pfam" id="PF02518">
    <property type="entry name" value="HATPase_c"/>
    <property type="match status" value="1"/>
</dbReference>
<dbReference type="SMART" id="SM00091">
    <property type="entry name" value="PAS"/>
    <property type="match status" value="1"/>
</dbReference>
<evidence type="ECO:0000259" key="11">
    <source>
        <dbReference type="PROSITE" id="PS50113"/>
    </source>
</evidence>
<keyword evidence="7 12" id="KW-0067">ATP-binding</keyword>